<dbReference type="PANTHER" id="PTHR48097">
    <property type="entry name" value="L-THREONINE ALDOLASE-RELATED"/>
    <property type="match status" value="1"/>
</dbReference>
<dbReference type="GO" id="GO:0006545">
    <property type="term" value="P:glycine biosynthetic process"/>
    <property type="evidence" value="ECO:0007669"/>
    <property type="project" value="TreeGrafter"/>
</dbReference>
<dbReference type="Gene3D" id="3.90.1150.10">
    <property type="entry name" value="Aspartate Aminotransferase, domain 1"/>
    <property type="match status" value="1"/>
</dbReference>
<dbReference type="FunFam" id="3.40.640.10:FF:000030">
    <property type="entry name" value="Low-specificity L-threonine aldolase"/>
    <property type="match status" value="1"/>
</dbReference>
<dbReference type="CDD" id="cd06502">
    <property type="entry name" value="TA_like"/>
    <property type="match status" value="1"/>
</dbReference>
<dbReference type="FunFam" id="3.90.1150.10:FF:000041">
    <property type="entry name" value="Low-specificity L-threonine aldolase"/>
    <property type="match status" value="1"/>
</dbReference>
<feature type="modified residue" description="N6-(pyridoxal phosphate)lysine" evidence="5">
    <location>
        <position position="219"/>
    </location>
</feature>
<dbReference type="PIRSF" id="PIRSF017617">
    <property type="entry name" value="Thr_aldolase"/>
    <property type="match status" value="1"/>
</dbReference>
<dbReference type="GO" id="GO:0006567">
    <property type="term" value="P:L-threonine catabolic process"/>
    <property type="evidence" value="ECO:0007669"/>
    <property type="project" value="TreeGrafter"/>
</dbReference>
<name>A0A3G1KX29_FORW1</name>
<evidence type="ECO:0000256" key="3">
    <source>
        <dbReference type="ARBA" id="ARBA00022898"/>
    </source>
</evidence>
<keyword evidence="3" id="KW-0663">Pyridoxal phosphate</keyword>
<evidence type="ECO:0000259" key="6">
    <source>
        <dbReference type="Pfam" id="PF01212"/>
    </source>
</evidence>
<reference evidence="7 8" key="1">
    <citation type="submission" date="2016-10" db="EMBL/GenBank/DDBJ databases">
        <title>Complete Genome Sequence of Peptococcaceae strain DCMF.</title>
        <authorList>
            <person name="Edwards R.J."/>
            <person name="Holland S.I."/>
            <person name="Deshpande N.P."/>
            <person name="Wong Y.K."/>
            <person name="Ertan H."/>
            <person name="Manefield M."/>
            <person name="Russell T.L."/>
            <person name="Lee M.J."/>
        </authorList>
    </citation>
    <scope>NUCLEOTIDE SEQUENCE [LARGE SCALE GENOMIC DNA]</scope>
    <source>
        <strain evidence="7 8">DCMF</strain>
    </source>
</reference>
<dbReference type="InterPro" id="IPR015421">
    <property type="entry name" value="PyrdxlP-dep_Trfase_major"/>
</dbReference>
<dbReference type="Gene3D" id="3.40.640.10">
    <property type="entry name" value="Type I PLP-dependent aspartate aminotransferase-like (Major domain)"/>
    <property type="match status" value="1"/>
</dbReference>
<dbReference type="Proteomes" id="UP000323521">
    <property type="component" value="Chromosome"/>
</dbReference>
<feature type="domain" description="Aromatic amino acid beta-eliminating lyase/threonine aldolase" evidence="6">
    <location>
        <begin position="23"/>
        <end position="305"/>
    </location>
</feature>
<keyword evidence="8" id="KW-1185">Reference proteome</keyword>
<accession>A0A3G1KX29</accession>
<dbReference type="NCBIfam" id="NF041359">
    <property type="entry name" value="GntG_guanitoxin"/>
    <property type="match status" value="1"/>
</dbReference>
<evidence type="ECO:0000313" key="7">
    <source>
        <dbReference type="EMBL" id="ATW27048.1"/>
    </source>
</evidence>
<sequence length="364" mass="38852">MSISYGAEGQGESTGNKEVTVIDMRSDTLTTPTKEMRVAMAYAEVGDDVYGEDPTVNALEKSAAALVGKNAALFVPSGTMGNQIAILTHTNRGDEVIVDAGSHIAIFEVGSACMFAGVQLAPVPDLMAGETAEKIKNAFRVPNIHYPTSRLVCLENTFNRGGGTVMLPEEMETAADAAKELGLRVHLDGARIFNAAVASGRDVKEFTCHCDSVQFCLSKGLSAPVGSILAGEKEFIEKARKYRKALGGGMRQAGVLAAAGLMALKMTDQLKEDHANAKILAAGFSRIKGLKVDLEKVQTNMVFLDTTGLTLDGAGFAEALEREGVRSIPVGAQSIRFVLHKEVSQEDVLEAVRRAEKIVTDKYR</sequence>
<dbReference type="PANTHER" id="PTHR48097:SF9">
    <property type="entry name" value="L-THREONINE ALDOLASE"/>
    <property type="match status" value="1"/>
</dbReference>
<evidence type="ECO:0000256" key="4">
    <source>
        <dbReference type="ARBA" id="ARBA00023239"/>
    </source>
</evidence>
<dbReference type="EMBL" id="CP017634">
    <property type="protein sequence ID" value="ATW27048.1"/>
    <property type="molecule type" value="Genomic_DNA"/>
</dbReference>
<evidence type="ECO:0000256" key="2">
    <source>
        <dbReference type="ARBA" id="ARBA00006966"/>
    </source>
</evidence>
<comment type="similarity">
    <text evidence="2">Belongs to the threonine aldolase family.</text>
</comment>
<dbReference type="OrthoDB" id="9774495at2"/>
<dbReference type="Pfam" id="PF01212">
    <property type="entry name" value="Beta_elim_lyase"/>
    <property type="match status" value="1"/>
</dbReference>
<evidence type="ECO:0000256" key="1">
    <source>
        <dbReference type="ARBA" id="ARBA00001933"/>
    </source>
</evidence>
<dbReference type="RefSeq" id="WP_148136383.1">
    <property type="nucleotide sequence ID" value="NZ_CP017634.1"/>
</dbReference>
<dbReference type="KEGG" id="fwa:DCMF_21830"/>
<comment type="cofactor">
    <cofactor evidence="1">
        <name>pyridoxal 5'-phosphate</name>
        <dbReference type="ChEBI" id="CHEBI:597326"/>
    </cofactor>
</comment>
<proteinExistence type="inferred from homology"/>
<dbReference type="InterPro" id="IPR023603">
    <property type="entry name" value="Low_specificity_L-TA-like"/>
</dbReference>
<dbReference type="GO" id="GO:0008732">
    <property type="term" value="F:L-allo-threonine aldolase activity"/>
    <property type="evidence" value="ECO:0007669"/>
    <property type="project" value="TreeGrafter"/>
</dbReference>
<dbReference type="SUPFAM" id="SSF53383">
    <property type="entry name" value="PLP-dependent transferases"/>
    <property type="match status" value="1"/>
</dbReference>
<evidence type="ECO:0000313" key="8">
    <source>
        <dbReference type="Proteomes" id="UP000323521"/>
    </source>
</evidence>
<protein>
    <submittedName>
        <fullName evidence="7">Low specificity L-threonine aldolase</fullName>
    </submittedName>
</protein>
<dbReference type="InterPro" id="IPR015424">
    <property type="entry name" value="PyrdxlP-dep_Trfase"/>
</dbReference>
<dbReference type="AlphaFoldDB" id="A0A3G1KX29"/>
<dbReference type="InterPro" id="IPR001597">
    <property type="entry name" value="ArAA_b-elim_lyase/Thr_aldolase"/>
</dbReference>
<gene>
    <name evidence="7" type="ORF">DCMF_21830</name>
</gene>
<dbReference type="GO" id="GO:0005829">
    <property type="term" value="C:cytosol"/>
    <property type="evidence" value="ECO:0007669"/>
    <property type="project" value="TreeGrafter"/>
</dbReference>
<organism evidence="7 8">
    <name type="scientific">Formimonas warabiya</name>
    <dbReference type="NCBI Taxonomy" id="1761012"/>
    <lineage>
        <taxon>Bacteria</taxon>
        <taxon>Bacillati</taxon>
        <taxon>Bacillota</taxon>
        <taxon>Clostridia</taxon>
        <taxon>Eubacteriales</taxon>
        <taxon>Peptococcaceae</taxon>
        <taxon>Candidatus Formimonas</taxon>
    </lineage>
</organism>
<evidence type="ECO:0000256" key="5">
    <source>
        <dbReference type="PIRSR" id="PIRSR017617-1"/>
    </source>
</evidence>
<keyword evidence="4" id="KW-0456">Lyase</keyword>
<dbReference type="InterPro" id="IPR015422">
    <property type="entry name" value="PyrdxlP-dep_Trfase_small"/>
</dbReference>